<evidence type="ECO:0000256" key="4">
    <source>
        <dbReference type="ARBA" id="ARBA00023242"/>
    </source>
</evidence>
<dbReference type="PANTHER" id="PTHR47424:SF3">
    <property type="entry name" value="REGULATORY PROTEIN GAL4"/>
    <property type="match status" value="1"/>
</dbReference>
<evidence type="ECO:0000256" key="3">
    <source>
        <dbReference type="ARBA" id="ARBA00023163"/>
    </source>
</evidence>
<keyword evidence="1" id="KW-0805">Transcription regulation</keyword>
<sequence length="242" mass="26876">MSEQQPRQRRRKVTLACEPCRERKARCDGVKPLCSTCRRRQLGIEQCIYQLHKISPRPYSPAGAGLQVYTQSQAELDAVVMGISQGQILTPLSSSANESIESSTNARRVTAMGTATSEEGIAQCRDTSQAFYGSSSAASFLNEACGTASPLLARQASRHSQAATLQNPSVFNGMEKFVLPPRALADHLKERYFKRAYYLYPIFDKDAFEHAYESLWLPSGRTSTVDEYRHLVDPSRTLASIC</sequence>
<protein>
    <recommendedName>
        <fullName evidence="5">Zn(2)-C6 fungal-type domain-containing protein</fullName>
    </recommendedName>
</protein>
<evidence type="ECO:0000256" key="2">
    <source>
        <dbReference type="ARBA" id="ARBA00023125"/>
    </source>
</evidence>
<dbReference type="AlphaFoldDB" id="A0A0D2Y6N2"/>
<accession>A0A0D2Y6N2</accession>
<dbReference type="Pfam" id="PF00172">
    <property type="entry name" value="Zn_clus"/>
    <property type="match status" value="1"/>
</dbReference>
<feature type="domain" description="Zn(2)-C6 fungal-type" evidence="5">
    <location>
        <begin position="16"/>
        <end position="49"/>
    </location>
</feature>
<evidence type="ECO:0000313" key="6">
    <source>
        <dbReference type="EnsemblFungi" id="FOXG_11942P0"/>
    </source>
</evidence>
<evidence type="ECO:0000313" key="7">
    <source>
        <dbReference type="Proteomes" id="UP000002489"/>
    </source>
</evidence>
<keyword evidence="2" id="KW-0238">DNA-binding</keyword>
<reference evidence="6" key="2">
    <citation type="submission" date="2025-08" db="UniProtKB">
        <authorList>
            <consortium name="EnsemblFungi"/>
        </authorList>
    </citation>
    <scope>IDENTIFICATION</scope>
    <source>
        <strain evidence="6">4287 / CBS 123668 / FGSC 9935 / NRRL 34936</strain>
    </source>
</reference>
<dbReference type="PANTHER" id="PTHR47424">
    <property type="entry name" value="REGULATORY PROTEIN GAL4"/>
    <property type="match status" value="1"/>
</dbReference>
<dbReference type="Proteomes" id="UP000002489">
    <property type="component" value="Unassembled WGS sequence"/>
</dbReference>
<dbReference type="STRING" id="426428.A0A0D2Y6N2"/>
<dbReference type="CDD" id="cd12148">
    <property type="entry name" value="fungal_TF_MHR"/>
    <property type="match status" value="1"/>
</dbReference>
<dbReference type="InterPro" id="IPR001138">
    <property type="entry name" value="Zn2Cys6_DnaBD"/>
</dbReference>
<dbReference type="EnsemblFungi" id="FOXG_11942T0">
    <property type="protein sequence ID" value="FOXG_11942P0"/>
    <property type="gene ID" value="FOXG_11942"/>
</dbReference>
<dbReference type="GO" id="GO:0008270">
    <property type="term" value="F:zinc ion binding"/>
    <property type="evidence" value="ECO:0007669"/>
    <property type="project" value="InterPro"/>
</dbReference>
<dbReference type="InterPro" id="IPR036864">
    <property type="entry name" value="Zn2-C6_fun-type_DNA-bd_sf"/>
</dbReference>
<dbReference type="GO" id="GO:0000981">
    <property type="term" value="F:DNA-binding transcription factor activity, RNA polymerase II-specific"/>
    <property type="evidence" value="ECO:0007669"/>
    <property type="project" value="InterPro"/>
</dbReference>
<keyword evidence="4" id="KW-0539">Nucleus</keyword>
<evidence type="ECO:0000256" key="1">
    <source>
        <dbReference type="ARBA" id="ARBA00023015"/>
    </source>
</evidence>
<dbReference type="Gene3D" id="4.10.240.10">
    <property type="entry name" value="Zn(2)-C6 fungal-type DNA-binding domain"/>
    <property type="match status" value="1"/>
</dbReference>
<organism evidence="6 7">
    <name type="scientific">Fusarium oxysporum (strain Fo5176)</name>
    <name type="common">Fusarium vascular wilt</name>
    <dbReference type="NCBI Taxonomy" id="660025"/>
    <lineage>
        <taxon>Eukaryota</taxon>
        <taxon>Fungi</taxon>
        <taxon>Dikarya</taxon>
        <taxon>Ascomycota</taxon>
        <taxon>Pezizomycotina</taxon>
        <taxon>Sordariomycetes</taxon>
        <taxon>Hypocreomycetidae</taxon>
        <taxon>Hypocreales</taxon>
        <taxon>Nectriaceae</taxon>
        <taxon>Fusarium</taxon>
        <taxon>Fusarium oxysporum species complex</taxon>
    </lineage>
</organism>
<dbReference type="InterPro" id="IPR051127">
    <property type="entry name" value="Fungal_SecMet_Regulators"/>
</dbReference>
<name>A0A0D2Y6N2_FUSOF</name>
<dbReference type="CDD" id="cd00067">
    <property type="entry name" value="GAL4"/>
    <property type="match status" value="1"/>
</dbReference>
<evidence type="ECO:0000259" key="5">
    <source>
        <dbReference type="PROSITE" id="PS50048"/>
    </source>
</evidence>
<keyword evidence="3" id="KW-0804">Transcription</keyword>
<dbReference type="PROSITE" id="PS50048">
    <property type="entry name" value="ZN2_CY6_FUNGAL_2"/>
    <property type="match status" value="1"/>
</dbReference>
<dbReference type="GO" id="GO:0003677">
    <property type="term" value="F:DNA binding"/>
    <property type="evidence" value="ECO:0007669"/>
    <property type="project" value="UniProtKB-KW"/>
</dbReference>
<dbReference type="SMART" id="SM00066">
    <property type="entry name" value="GAL4"/>
    <property type="match status" value="1"/>
</dbReference>
<reference evidence="7" key="1">
    <citation type="journal article" date="2012" name="Mol. Plant Microbe Interact.">
        <title>A highly conserved effector in Fusarium oxysporum is required for full virulence on Arabidopsis.</title>
        <authorList>
            <person name="Thatcher L.F."/>
            <person name="Gardiner D.M."/>
            <person name="Kazan K."/>
            <person name="Manners J."/>
        </authorList>
    </citation>
    <scope>NUCLEOTIDE SEQUENCE [LARGE SCALE GENOMIC DNA]</scope>
    <source>
        <strain evidence="7">Fo5176</strain>
    </source>
</reference>
<dbReference type="SUPFAM" id="SSF57701">
    <property type="entry name" value="Zn2/Cys6 DNA-binding domain"/>
    <property type="match status" value="1"/>
</dbReference>
<proteinExistence type="predicted"/>